<sequence length="57" mass="6781">MEQSILFYCVKCDQLRTMEQAGLLFRTGFYRALYPLGYCVQCERLVDKIYLNTKALY</sequence>
<dbReference type="AlphaFoldDB" id="A0A3T1D125"/>
<accession>A0A3T1D125</accession>
<evidence type="ECO:0000313" key="1">
    <source>
        <dbReference type="EMBL" id="BBI31761.1"/>
    </source>
</evidence>
<name>A0A3T1D125_9BACL</name>
<dbReference type="KEGG" id="cohn:KCTCHS21_11600"/>
<reference evidence="1 2" key="1">
    <citation type="submission" date="2019-01" db="EMBL/GenBank/DDBJ databases">
        <title>Complete genome sequence of Cohnella hallensis HS21 isolated from Korean fir (Abies koreana) rhizospheric soil.</title>
        <authorList>
            <person name="Jiang L."/>
            <person name="Kang S.W."/>
            <person name="Kim S."/>
            <person name="Jung J."/>
            <person name="Kim C.Y."/>
            <person name="Kim D.H."/>
            <person name="Kim S.W."/>
            <person name="Lee J."/>
        </authorList>
    </citation>
    <scope>NUCLEOTIDE SEQUENCE [LARGE SCALE GENOMIC DNA]</scope>
    <source>
        <strain evidence="1 2">HS21</strain>
    </source>
</reference>
<proteinExistence type="predicted"/>
<protein>
    <submittedName>
        <fullName evidence="1">Uncharacterized protein</fullName>
    </submittedName>
</protein>
<evidence type="ECO:0000313" key="2">
    <source>
        <dbReference type="Proteomes" id="UP000289856"/>
    </source>
</evidence>
<gene>
    <name evidence="1" type="ORF">KCTCHS21_11600</name>
</gene>
<keyword evidence="2" id="KW-1185">Reference proteome</keyword>
<dbReference type="Proteomes" id="UP000289856">
    <property type="component" value="Chromosome"/>
</dbReference>
<dbReference type="EMBL" id="AP019400">
    <property type="protein sequence ID" value="BBI31761.1"/>
    <property type="molecule type" value="Genomic_DNA"/>
</dbReference>
<organism evidence="1 2">
    <name type="scientific">Cohnella abietis</name>
    <dbReference type="NCBI Taxonomy" id="2507935"/>
    <lineage>
        <taxon>Bacteria</taxon>
        <taxon>Bacillati</taxon>
        <taxon>Bacillota</taxon>
        <taxon>Bacilli</taxon>
        <taxon>Bacillales</taxon>
        <taxon>Paenibacillaceae</taxon>
        <taxon>Cohnella</taxon>
    </lineage>
</organism>